<dbReference type="AlphaFoldDB" id="A0A238WWZ7"/>
<name>A0A238WWZ7_9RHOB</name>
<accession>A0A238WWZ7</accession>
<reference evidence="2" key="1">
    <citation type="submission" date="2017-06" db="EMBL/GenBank/DDBJ databases">
        <authorList>
            <person name="Kim H.J."/>
            <person name="Triplett B.A."/>
        </authorList>
    </citation>
    <scope>NUCLEOTIDE SEQUENCE [LARGE SCALE GENOMIC DNA]</scope>
    <source>
        <strain evidence="2">DSM 26170</strain>
    </source>
</reference>
<keyword evidence="5" id="KW-1185">Reference proteome</keyword>
<keyword evidence="2" id="KW-0031">Aminopeptidase</keyword>
<dbReference type="GO" id="GO:0004177">
    <property type="term" value="F:aminopeptidase activity"/>
    <property type="evidence" value="ECO:0007669"/>
    <property type="project" value="UniProtKB-KW"/>
</dbReference>
<evidence type="ECO:0000313" key="3">
    <source>
        <dbReference type="EMBL" id="TBN50079.1"/>
    </source>
</evidence>
<evidence type="ECO:0000259" key="1">
    <source>
        <dbReference type="Pfam" id="PF12146"/>
    </source>
</evidence>
<dbReference type="RefSeq" id="WP_089388180.1">
    <property type="nucleotide sequence ID" value="NZ_FZNM01000006.1"/>
</dbReference>
<dbReference type="Proteomes" id="UP000198409">
    <property type="component" value="Unassembled WGS sequence"/>
</dbReference>
<proteinExistence type="predicted"/>
<sequence>MFWPRLASGLLASLVLLWIFGPRDRLRTDAVDVDRPADPQVWLNRREAGIRSEVASYLQWAGQPGQVADLAILYVHGFSASPAELRPLPEDLARSLGANLLAIRLQGHGQGGDELAAARAGDWWRDVVQGLAIARGMGRRVIVLGTSTGATLAALAARDPQMGKHMDGIILVSPNFGLRARGAWMLDLPFARHILRLLGDPTRCFATRSDMHRARWTHCYPVSAALPVGVLVRTARRRTYENATQPALFIWSDADLIVDYRGTARTAAAWGGPVTVVKTAPGRNDDPDAHILAGEALSPGMTASLASTIGDWIRQIR</sequence>
<dbReference type="Proteomes" id="UP000292859">
    <property type="component" value="Unassembled WGS sequence"/>
</dbReference>
<gene>
    <name evidence="3" type="ORF">EYF88_10680</name>
    <name evidence="2" type="ORF">SAMN06265378_106150</name>
</gene>
<dbReference type="Gene3D" id="3.40.50.1820">
    <property type="entry name" value="alpha/beta hydrolase"/>
    <property type="match status" value="1"/>
</dbReference>
<organism evidence="2 4">
    <name type="scientific">Paracoccus sediminis</name>
    <dbReference type="NCBI Taxonomy" id="1214787"/>
    <lineage>
        <taxon>Bacteria</taxon>
        <taxon>Pseudomonadati</taxon>
        <taxon>Pseudomonadota</taxon>
        <taxon>Alphaproteobacteria</taxon>
        <taxon>Rhodobacterales</taxon>
        <taxon>Paracoccaceae</taxon>
        <taxon>Paracoccus</taxon>
    </lineage>
</organism>
<dbReference type="InterPro" id="IPR022742">
    <property type="entry name" value="Hydrolase_4"/>
</dbReference>
<keyword evidence="2" id="KW-0645">Protease</keyword>
<feature type="domain" description="Serine aminopeptidase S33" evidence="1">
    <location>
        <begin position="70"/>
        <end position="276"/>
    </location>
</feature>
<protein>
    <submittedName>
        <fullName evidence="3">Alpha/beta fold hydrolase</fullName>
    </submittedName>
    <submittedName>
        <fullName evidence="2">Serine aminopeptidase, S33</fullName>
    </submittedName>
</protein>
<dbReference type="SUPFAM" id="SSF53474">
    <property type="entry name" value="alpha/beta-Hydrolases"/>
    <property type="match status" value="1"/>
</dbReference>
<keyword evidence="3" id="KW-0378">Hydrolase</keyword>
<dbReference type="InterPro" id="IPR029058">
    <property type="entry name" value="AB_hydrolase_fold"/>
</dbReference>
<dbReference type="Pfam" id="PF12146">
    <property type="entry name" value="Hydrolase_4"/>
    <property type="match status" value="1"/>
</dbReference>
<dbReference type="OrthoDB" id="5416147at2"/>
<evidence type="ECO:0000313" key="2">
    <source>
        <dbReference type="EMBL" id="SNR50871.1"/>
    </source>
</evidence>
<evidence type="ECO:0000313" key="4">
    <source>
        <dbReference type="Proteomes" id="UP000198409"/>
    </source>
</evidence>
<dbReference type="EMBL" id="FZNM01000006">
    <property type="protein sequence ID" value="SNR50871.1"/>
    <property type="molecule type" value="Genomic_DNA"/>
</dbReference>
<reference evidence="3 5" key="3">
    <citation type="submission" date="2019-02" db="EMBL/GenBank/DDBJ databases">
        <authorList>
            <person name="Zhang G."/>
        </authorList>
    </citation>
    <scope>NUCLEOTIDE SEQUENCE [LARGE SCALE GENOMIC DNA]</scope>
    <source>
        <strain evidence="3 5">CMB17</strain>
    </source>
</reference>
<evidence type="ECO:0000313" key="5">
    <source>
        <dbReference type="Proteomes" id="UP000292859"/>
    </source>
</evidence>
<reference evidence="4" key="2">
    <citation type="submission" date="2017-06" db="EMBL/GenBank/DDBJ databases">
        <authorList>
            <person name="Varghese N."/>
            <person name="Submissions S."/>
        </authorList>
    </citation>
    <scope>NUCLEOTIDE SEQUENCE [LARGE SCALE GENOMIC DNA]</scope>
    <source>
        <strain evidence="4">DSM 26170</strain>
    </source>
</reference>
<dbReference type="EMBL" id="SIRL01000006">
    <property type="protein sequence ID" value="TBN50079.1"/>
    <property type="molecule type" value="Genomic_DNA"/>
</dbReference>